<reference evidence="3" key="1">
    <citation type="journal article" date="2020" name="Fungal Divers.">
        <title>Resolving the Mortierellaceae phylogeny through synthesis of multi-gene phylogenetics and phylogenomics.</title>
        <authorList>
            <person name="Vandepol N."/>
            <person name="Liber J."/>
            <person name="Desiro A."/>
            <person name="Na H."/>
            <person name="Kennedy M."/>
            <person name="Barry K."/>
            <person name="Grigoriev I.V."/>
            <person name="Miller A.N."/>
            <person name="O'Donnell K."/>
            <person name="Stajich J.E."/>
            <person name="Bonito G."/>
        </authorList>
    </citation>
    <scope>NUCLEOTIDE SEQUENCE</scope>
    <source>
        <strain evidence="3">KOD1015</strain>
    </source>
</reference>
<dbReference type="AlphaFoldDB" id="A0A9P6KBB1"/>
<evidence type="ECO:0000313" key="3">
    <source>
        <dbReference type="EMBL" id="KAF9578618.1"/>
    </source>
</evidence>
<feature type="compositionally biased region" description="Polar residues" evidence="1">
    <location>
        <begin position="154"/>
        <end position="166"/>
    </location>
</feature>
<feature type="compositionally biased region" description="Basic and acidic residues" evidence="1">
    <location>
        <begin position="456"/>
        <end position="471"/>
    </location>
</feature>
<evidence type="ECO:0000256" key="2">
    <source>
        <dbReference type="SAM" id="SignalP"/>
    </source>
</evidence>
<feature type="compositionally biased region" description="Low complexity" evidence="1">
    <location>
        <begin position="430"/>
        <end position="446"/>
    </location>
</feature>
<proteinExistence type="predicted"/>
<feature type="region of interest" description="Disordered" evidence="1">
    <location>
        <begin position="146"/>
        <end position="185"/>
    </location>
</feature>
<dbReference type="Proteomes" id="UP000780801">
    <property type="component" value="Unassembled WGS sequence"/>
</dbReference>
<protein>
    <submittedName>
        <fullName evidence="3">Uncharacterized protein</fullName>
    </submittedName>
</protein>
<organism evidence="3 4">
    <name type="scientific">Lunasporangiospora selenospora</name>
    <dbReference type="NCBI Taxonomy" id="979761"/>
    <lineage>
        <taxon>Eukaryota</taxon>
        <taxon>Fungi</taxon>
        <taxon>Fungi incertae sedis</taxon>
        <taxon>Mucoromycota</taxon>
        <taxon>Mortierellomycotina</taxon>
        <taxon>Mortierellomycetes</taxon>
        <taxon>Mortierellales</taxon>
        <taxon>Mortierellaceae</taxon>
        <taxon>Lunasporangiospora</taxon>
    </lineage>
</organism>
<keyword evidence="4" id="KW-1185">Reference proteome</keyword>
<evidence type="ECO:0000313" key="4">
    <source>
        <dbReference type="Proteomes" id="UP000780801"/>
    </source>
</evidence>
<feature type="signal peptide" evidence="2">
    <location>
        <begin position="1"/>
        <end position="19"/>
    </location>
</feature>
<comment type="caution">
    <text evidence="3">The sequence shown here is derived from an EMBL/GenBank/DDBJ whole genome shotgun (WGS) entry which is preliminary data.</text>
</comment>
<name>A0A9P6KBB1_9FUNG</name>
<evidence type="ECO:0000256" key="1">
    <source>
        <dbReference type="SAM" id="MobiDB-lite"/>
    </source>
</evidence>
<feature type="compositionally biased region" description="Basic and acidic residues" evidence="1">
    <location>
        <begin position="405"/>
        <end position="429"/>
    </location>
</feature>
<sequence length="576" mass="62317">MKALLRLSLAVLLVSSALARVTISDFVANNDIKSLAPHLIQDINTKGIETFDSQDAQTLLPNSNIPLLDDIVQIVSLSIFTPGAMDWSSLEKARLQLTKDQGSDVLSVYSKFSELDTRRAAMVVNTIYDTVINLVSTQNKDSIEVVNTKGPADTTKTATSSEQVNAQEPAKAEAPQGEQPKAEGAANPIQSKIWEFLGLGLITSSNTVKKAKGIVVAPAQICETTNTDYLKRVDDLVYFSSMTHGLANGVILSEPVELLIQSSEELRTILASIGKLAIDLQLSQNIARVAELNPKDTVVRTMTYLALAAESVDSPMAQMARDLNNLIRAGHAEEIPETILKSLQDEAAMILVTKGAGAKTGHSFLESIPLLRNVMTFSSEVLNANNIGDVLKYIFCPESSGSVKPADKTAEKDANKKESVEKPSEKEAAPEPVNEAVPEAAKAAPESPQKVLQIPEEAREATPQEKEKDATKIVQADVDPSKDKEAKETKENVDANAATDAGTKIPDKAAEGATDKVNKKVIEDTKSESESMAKDTDQTTEKKQEDQKEKADEKDKSDEKAAEKTNERPNEARNEL</sequence>
<feature type="region of interest" description="Disordered" evidence="1">
    <location>
        <begin position="401"/>
        <end position="576"/>
    </location>
</feature>
<dbReference type="OrthoDB" id="2432893at2759"/>
<keyword evidence="2" id="KW-0732">Signal</keyword>
<dbReference type="EMBL" id="JAABOA010003482">
    <property type="protein sequence ID" value="KAF9578618.1"/>
    <property type="molecule type" value="Genomic_DNA"/>
</dbReference>
<feature type="compositionally biased region" description="Basic and acidic residues" evidence="1">
    <location>
        <begin position="479"/>
        <end position="493"/>
    </location>
</feature>
<accession>A0A9P6KBB1</accession>
<feature type="chain" id="PRO_5040394645" evidence="2">
    <location>
        <begin position="20"/>
        <end position="576"/>
    </location>
</feature>
<feature type="compositionally biased region" description="Basic and acidic residues" evidence="1">
    <location>
        <begin position="505"/>
        <end position="576"/>
    </location>
</feature>
<gene>
    <name evidence="3" type="ORF">BGW38_005494</name>
</gene>